<dbReference type="GO" id="GO:0005739">
    <property type="term" value="C:mitochondrion"/>
    <property type="evidence" value="ECO:0007669"/>
    <property type="project" value="TreeGrafter"/>
</dbReference>
<reference evidence="1" key="1">
    <citation type="journal article" date="2014" name="PLoS Genet.">
        <title>Signature Gene Expression Reveals Novel Clues to the Molecular Mechanisms of Dimorphic Transition in Penicillium marneffei.</title>
        <authorList>
            <person name="Yang E."/>
            <person name="Wang G."/>
            <person name="Cai J."/>
            <person name="Woo P.C."/>
            <person name="Lau S.K."/>
            <person name="Yuen K.-Y."/>
            <person name="Chow W.-N."/>
            <person name="Lin X."/>
        </authorList>
    </citation>
    <scope>NUCLEOTIDE SEQUENCE [LARGE SCALE GENOMIC DNA]</scope>
    <source>
        <strain evidence="1">PM1</strain>
    </source>
</reference>
<dbReference type="GO" id="GO:0044877">
    <property type="term" value="F:protein-containing complex binding"/>
    <property type="evidence" value="ECO:0007669"/>
    <property type="project" value="TreeGrafter"/>
</dbReference>
<dbReference type="AlphaFoldDB" id="A0A093V3G0"/>
<protein>
    <submittedName>
        <fullName evidence="1">Uncharacterized protein</fullName>
    </submittedName>
</protein>
<dbReference type="Gene3D" id="3.40.50.720">
    <property type="entry name" value="NAD(P)-binding Rossmann-like Domain"/>
    <property type="match status" value="1"/>
</dbReference>
<gene>
    <name evidence="1" type="ORF">GQ26_0161220</name>
</gene>
<comment type="caution">
    <text evidence="1">The sequence shown here is derived from an EMBL/GenBank/DDBJ whole genome shotgun (WGS) entry which is preliminary data.</text>
</comment>
<name>A0A093V3G0_TALMA</name>
<dbReference type="PANTHER" id="PTHR12126:SF16">
    <property type="entry name" value="MIOREX COMPLEX COMPONENT 2"/>
    <property type="match status" value="1"/>
</dbReference>
<accession>A0A093V3G0</accession>
<dbReference type="SUPFAM" id="SSF51735">
    <property type="entry name" value="NAD(P)-binding Rossmann-fold domains"/>
    <property type="match status" value="1"/>
</dbReference>
<dbReference type="EMBL" id="JPOX01000016">
    <property type="protein sequence ID" value="KFX47077.1"/>
    <property type="molecule type" value="Genomic_DNA"/>
</dbReference>
<dbReference type="PANTHER" id="PTHR12126">
    <property type="entry name" value="NADH-UBIQUINONE OXIDOREDUCTASE 39 KDA SUBUNIT-RELATED"/>
    <property type="match status" value="1"/>
</dbReference>
<proteinExistence type="predicted"/>
<dbReference type="InterPro" id="IPR036291">
    <property type="entry name" value="NAD(P)-bd_dom_sf"/>
</dbReference>
<dbReference type="InterPro" id="IPR051207">
    <property type="entry name" value="ComplexI_NDUFA9_subunit"/>
</dbReference>
<organism evidence="1">
    <name type="scientific">Talaromyces marneffei PM1</name>
    <dbReference type="NCBI Taxonomy" id="1077442"/>
    <lineage>
        <taxon>Eukaryota</taxon>
        <taxon>Fungi</taxon>
        <taxon>Dikarya</taxon>
        <taxon>Ascomycota</taxon>
        <taxon>Pezizomycotina</taxon>
        <taxon>Eurotiomycetes</taxon>
        <taxon>Eurotiomycetidae</taxon>
        <taxon>Eurotiales</taxon>
        <taxon>Trichocomaceae</taxon>
        <taxon>Talaromyces</taxon>
        <taxon>Talaromyces sect. Talaromyces</taxon>
    </lineage>
</organism>
<evidence type="ECO:0000313" key="1">
    <source>
        <dbReference type="EMBL" id="KFX47077.1"/>
    </source>
</evidence>
<sequence>MAAKRLVVAGGSGFLEYVNTPPSEAGRLSHSGTIPSTPTPYVRRANLIVSYDSRSGEPQWDTVTASKERPGWASDVEWAKADILKPSTYKPYLKDATAVVHSMGILLEADYKGVVSGKESIISGLQRAFSSTKRGTQDPLNRGVGEELRPQESDGQLTYEVMNRDTAIALAQESSFEHVPTFVYISAAGGAPILPSRYISTKREAESIISQSLPDLRKSSHYPSRWVE</sequence>